<dbReference type="EMBL" id="JAACJL010000058">
    <property type="protein sequence ID" value="KAF4610432.1"/>
    <property type="molecule type" value="Genomic_DNA"/>
</dbReference>
<evidence type="ECO:0000259" key="9">
    <source>
        <dbReference type="SMART" id="SM01312"/>
    </source>
</evidence>
<feature type="compositionally biased region" description="Basic residues" evidence="8">
    <location>
        <begin position="851"/>
        <end position="861"/>
    </location>
</feature>
<dbReference type="Pfam" id="PF14474">
    <property type="entry name" value="RTC4"/>
    <property type="match status" value="1"/>
</dbReference>
<feature type="compositionally biased region" description="Low complexity" evidence="8">
    <location>
        <begin position="447"/>
        <end position="464"/>
    </location>
</feature>
<dbReference type="InterPro" id="IPR039024">
    <property type="entry name" value="RTC4"/>
</dbReference>
<feature type="compositionally biased region" description="Polar residues" evidence="8">
    <location>
        <begin position="220"/>
        <end position="252"/>
    </location>
</feature>
<organism evidence="10 11">
    <name type="scientific">Agrocybe pediades</name>
    <dbReference type="NCBI Taxonomy" id="84607"/>
    <lineage>
        <taxon>Eukaryota</taxon>
        <taxon>Fungi</taxon>
        <taxon>Dikarya</taxon>
        <taxon>Basidiomycota</taxon>
        <taxon>Agaricomycotina</taxon>
        <taxon>Agaricomycetes</taxon>
        <taxon>Agaricomycetidae</taxon>
        <taxon>Agaricales</taxon>
        <taxon>Agaricineae</taxon>
        <taxon>Strophariaceae</taxon>
        <taxon>Agrocybe</taxon>
    </lineage>
</organism>
<evidence type="ECO:0000313" key="11">
    <source>
        <dbReference type="Proteomes" id="UP000521872"/>
    </source>
</evidence>
<keyword evidence="6" id="KW-0963">Cytoplasm</keyword>
<feature type="compositionally biased region" description="Basic and acidic residues" evidence="8">
    <location>
        <begin position="953"/>
        <end position="962"/>
    </location>
</feature>
<name>A0A8H4QHE4_9AGAR</name>
<evidence type="ECO:0000256" key="6">
    <source>
        <dbReference type="ARBA" id="ARBA00022490"/>
    </source>
</evidence>
<comment type="subcellular location">
    <subcellularLocation>
        <location evidence="3">Cytoplasm</location>
    </subcellularLocation>
    <subcellularLocation>
        <location evidence="2">Nucleus</location>
    </subcellularLocation>
</comment>
<dbReference type="Proteomes" id="UP000521872">
    <property type="component" value="Unassembled WGS sequence"/>
</dbReference>
<feature type="compositionally biased region" description="Acidic residues" evidence="8">
    <location>
        <begin position="399"/>
        <end position="409"/>
    </location>
</feature>
<feature type="compositionally biased region" description="Low complexity" evidence="8">
    <location>
        <begin position="276"/>
        <end position="286"/>
    </location>
</feature>
<evidence type="ECO:0000256" key="7">
    <source>
        <dbReference type="ARBA" id="ARBA00023242"/>
    </source>
</evidence>
<sequence length="1150" mass="126429">MERLDENLRQNGKSLDDARYEKSRYGAFEDLGSTFAHKSKKPGSQSSSQTTGKWGNKFKPATGTSSTKPKAPARTTVQAKDYTKYGPSQRSNVVLSSESDIDSDSSDEMNLKPSSQADYDNDPARSQVPVNKRSGSSTTAASKKVPSPGPSFFTDNNGKSHLVDPKLTKKSSVLSGLKFKKNKTVATTTPVASTPSNENEFVAKPNVWDSPSPGKEKPTASRQPSQTDDIQFTLPSPLSGKSANSNRQRSPSPTRPPKQSANPPAKPKPKPKPLKKTPTTSSQSKLVSLIDKVASSSKQPRQRSESVECSSPRKTRPDPFPDMSPVKSSKPAFPDLSPVREKSSSPEPSYSRNGKSAEHVPSDFPMILTPQKPNNDFKGKGGKGKPADKGKGKAKQESDESDDGGESDDSFAPKRKAIKRKDEKDKKKISSKAKAFPMSTQMLASIGSPTAPSSSGNSSLYGSPHSRKRYSDDDWDSTRASKKSRQHDRLLDSPTRLPWEEGCSINLSAHIDPKTLCPYCDTPLPSSPTPLLLRMLEAIKKKSTRDPRPSNPLGLKAPLVAFIAVCQRHRFESEILPEAEAKGWPKTIKWKEVSGRVMKMESALRALIEDPGDAAAASAASEEEGEDKRGNDEDWDVVFTPKQKENAKKKMLKKKGGPKSRCVFWKEFINEVKLKGLRAVSGVRGQFENFEKIQPGYYGEIGSVIIHQTLYDMFPLADMDPDLIAPLTPTEFVQRILVPEVALRLIMQDKGLSGDEGMAEALEILRDSSSYGVAMFPEDGGEWGDKKGKKKSNRRGEEEEEEKMGAGDLIVMERARKRRKELEEEEEREEEERRRKHAEAQAAAAAAGPRPRPKPRPKKKPPLPEGSAAAGIVPSSDDVVDLGFSSDAQQMKKRSQPARSRSRSAVLSDASNHGEDDVEERRGGGKPSSSPDFRRSPSASESRTPVQMYQGRDGGRDEDHRSSSKLPEQPPRVTKRLASLSIESSDSDAGSVKSTTRGRAASRSRSRSVQSQRGTARGKEKQKEKSADIIRIDQDSDEEVEILDHKTPVARRRVVSVDEDDMPTPKPVPRQDKDKDKDKGKGKDNGRDSEKDQGKPKLSLADKMRQSRAREASKGTSSSLDVDMDTGEEKKKKKEKSKIDDYGWLLSSQD</sequence>
<feature type="compositionally biased region" description="Basic and acidic residues" evidence="8">
    <location>
        <begin position="375"/>
        <end position="398"/>
    </location>
</feature>
<comment type="caution">
    <text evidence="10">The sequence shown here is derived from an EMBL/GenBank/DDBJ whole genome shotgun (WGS) entry which is preliminary data.</text>
</comment>
<evidence type="ECO:0000256" key="3">
    <source>
        <dbReference type="ARBA" id="ARBA00004496"/>
    </source>
</evidence>
<protein>
    <recommendedName>
        <fullName evidence="5">Restriction of telomere capping protein 4</fullName>
    </recommendedName>
</protein>
<feature type="compositionally biased region" description="Polar residues" evidence="8">
    <location>
        <begin position="86"/>
        <end position="95"/>
    </location>
</feature>
<keyword evidence="11" id="KW-1185">Reference proteome</keyword>
<comment type="similarity">
    <text evidence="4">Belongs to the RTC4 family.</text>
</comment>
<feature type="compositionally biased region" description="Basic and acidic residues" evidence="8">
    <location>
        <begin position="469"/>
        <end position="479"/>
    </location>
</feature>
<feature type="compositionally biased region" description="Low complexity" evidence="8">
    <location>
        <begin position="42"/>
        <end position="53"/>
    </location>
</feature>
<feature type="region of interest" description="Disordered" evidence="8">
    <location>
        <begin position="179"/>
        <end position="495"/>
    </location>
</feature>
<dbReference type="AlphaFoldDB" id="A0A8H4QHE4"/>
<feature type="compositionally biased region" description="Polar residues" evidence="8">
    <location>
        <begin position="345"/>
        <end position="354"/>
    </location>
</feature>
<evidence type="ECO:0000256" key="4">
    <source>
        <dbReference type="ARBA" id="ARBA00009461"/>
    </source>
</evidence>
<feature type="compositionally biased region" description="Basic and acidic residues" evidence="8">
    <location>
        <begin position="912"/>
        <end position="923"/>
    </location>
</feature>
<dbReference type="SMART" id="SM01312">
    <property type="entry name" value="RTC4"/>
    <property type="match status" value="1"/>
</dbReference>
<proteinExistence type="inferred from homology"/>
<feature type="compositionally biased region" description="Low complexity" evidence="8">
    <location>
        <begin position="184"/>
        <end position="196"/>
    </location>
</feature>
<feature type="compositionally biased region" description="Basic and acidic residues" evidence="8">
    <location>
        <begin position="1069"/>
        <end position="1113"/>
    </location>
</feature>
<feature type="region of interest" description="Disordered" evidence="8">
    <location>
        <begin position="1"/>
        <end position="20"/>
    </location>
</feature>
<dbReference type="PANTHER" id="PTHR41391">
    <property type="entry name" value="RESTRICTION OF TELOMERE CAPPING PROTEIN 4"/>
    <property type="match status" value="1"/>
</dbReference>
<feature type="region of interest" description="Disordered" evidence="8">
    <location>
        <begin position="776"/>
        <end position="1150"/>
    </location>
</feature>
<feature type="domain" description="Restriction of telomere capping protein 4 C-terminal" evidence="9">
    <location>
        <begin position="651"/>
        <end position="778"/>
    </location>
</feature>
<evidence type="ECO:0000256" key="8">
    <source>
        <dbReference type="SAM" id="MobiDB-lite"/>
    </source>
</evidence>
<dbReference type="PANTHER" id="PTHR41391:SF1">
    <property type="entry name" value="RESTRICTION OF TELOMERE CAPPING PROTEIN 4"/>
    <property type="match status" value="1"/>
</dbReference>
<feature type="compositionally biased region" description="Basic residues" evidence="8">
    <location>
        <begin position="891"/>
        <end position="902"/>
    </location>
</feature>
<dbReference type="GO" id="GO:0005634">
    <property type="term" value="C:nucleus"/>
    <property type="evidence" value="ECO:0007669"/>
    <property type="project" value="UniProtKB-SubCell"/>
</dbReference>
<feature type="region of interest" description="Disordered" evidence="8">
    <location>
        <begin position="32"/>
        <end position="166"/>
    </location>
</feature>
<feature type="region of interest" description="Disordered" evidence="8">
    <location>
        <begin position="614"/>
        <end position="635"/>
    </location>
</feature>
<feature type="compositionally biased region" description="Low complexity" evidence="8">
    <location>
        <begin position="927"/>
        <end position="940"/>
    </location>
</feature>
<reference evidence="10 11" key="1">
    <citation type="submission" date="2019-12" db="EMBL/GenBank/DDBJ databases">
        <authorList>
            <person name="Floudas D."/>
            <person name="Bentzer J."/>
            <person name="Ahren D."/>
            <person name="Johansson T."/>
            <person name="Persson P."/>
            <person name="Tunlid A."/>
        </authorList>
    </citation>
    <scope>NUCLEOTIDE SEQUENCE [LARGE SCALE GENOMIC DNA]</scope>
    <source>
        <strain evidence="10 11">CBS 102.39</strain>
    </source>
</reference>
<comment type="function">
    <text evidence="1">May be involved in a process influencing telomere capping.</text>
</comment>
<evidence type="ECO:0000313" key="10">
    <source>
        <dbReference type="EMBL" id="KAF4610432.1"/>
    </source>
</evidence>
<accession>A0A8H4QHE4</accession>
<evidence type="ECO:0000256" key="5">
    <source>
        <dbReference type="ARBA" id="ARBA00015162"/>
    </source>
</evidence>
<keyword evidence="7" id="KW-0539">Nucleus</keyword>
<feature type="compositionally biased region" description="Low complexity" evidence="8">
    <location>
        <begin position="840"/>
        <end position="849"/>
    </location>
</feature>
<gene>
    <name evidence="10" type="ORF">D9613_006670</name>
</gene>
<dbReference type="InterPro" id="IPR028094">
    <property type="entry name" value="RTC4_C"/>
</dbReference>
<evidence type="ECO:0000256" key="2">
    <source>
        <dbReference type="ARBA" id="ARBA00004123"/>
    </source>
</evidence>
<feature type="compositionally biased region" description="Basic and acidic residues" evidence="8">
    <location>
        <begin position="1017"/>
        <end position="1034"/>
    </location>
</feature>
<dbReference type="GO" id="GO:0005737">
    <property type="term" value="C:cytoplasm"/>
    <property type="evidence" value="ECO:0007669"/>
    <property type="project" value="UniProtKB-SubCell"/>
</dbReference>
<evidence type="ECO:0000256" key="1">
    <source>
        <dbReference type="ARBA" id="ARBA00002738"/>
    </source>
</evidence>